<evidence type="ECO:0000313" key="2">
    <source>
        <dbReference type="Ensembl" id="ENSGWIP00000023737.1"/>
    </source>
</evidence>
<reference evidence="2" key="3">
    <citation type="submission" date="2025-09" db="UniProtKB">
        <authorList>
            <consortium name="Ensembl"/>
        </authorList>
    </citation>
    <scope>IDENTIFICATION</scope>
</reference>
<accession>A0A8C5ELW4</accession>
<dbReference type="Proteomes" id="UP000694680">
    <property type="component" value="Chromosome 9"/>
</dbReference>
<dbReference type="Ensembl" id="ENSGWIT00000025993.1">
    <property type="protein sequence ID" value="ENSGWIP00000023737.1"/>
    <property type="gene ID" value="ENSGWIG00000012649.1"/>
</dbReference>
<organism evidence="2 3">
    <name type="scientific">Gouania willdenowi</name>
    <name type="common">Blunt-snouted clingfish</name>
    <name type="synonym">Lepadogaster willdenowi</name>
    <dbReference type="NCBI Taxonomy" id="441366"/>
    <lineage>
        <taxon>Eukaryota</taxon>
        <taxon>Metazoa</taxon>
        <taxon>Chordata</taxon>
        <taxon>Craniata</taxon>
        <taxon>Vertebrata</taxon>
        <taxon>Euteleostomi</taxon>
        <taxon>Actinopterygii</taxon>
        <taxon>Neopterygii</taxon>
        <taxon>Teleostei</taxon>
        <taxon>Neoteleostei</taxon>
        <taxon>Acanthomorphata</taxon>
        <taxon>Ovalentaria</taxon>
        <taxon>Blenniimorphae</taxon>
        <taxon>Blenniiformes</taxon>
        <taxon>Gobiesocoidei</taxon>
        <taxon>Gobiesocidae</taxon>
        <taxon>Gobiesocinae</taxon>
        <taxon>Gouania</taxon>
    </lineage>
</organism>
<sequence length="171" mass="18710">MPPECPPDVFSFLLLCAQRLFTEPKPAALPVILGSTTQGSSFAKNMLMPVLFVSNARFSKMTHFVPLQTSNITKAEEKKNPQAVLNVLKFYNSMGNGRQKCLSFSSEKDAFTPGPQSPIKKGTEPSSPNIRDIDDGDDDEAPPPVVALRPKHTKSVYTRTVIDPIPAPKNP</sequence>
<name>A0A8C5ELW4_GOUWI</name>
<reference evidence="2" key="1">
    <citation type="submission" date="2020-06" db="EMBL/GenBank/DDBJ databases">
        <authorList>
            <consortium name="Wellcome Sanger Institute Data Sharing"/>
        </authorList>
    </citation>
    <scope>NUCLEOTIDE SEQUENCE [LARGE SCALE GENOMIC DNA]</scope>
</reference>
<feature type="region of interest" description="Disordered" evidence="1">
    <location>
        <begin position="107"/>
        <end position="153"/>
    </location>
</feature>
<dbReference type="AlphaFoldDB" id="A0A8C5ELW4"/>
<reference evidence="2" key="2">
    <citation type="submission" date="2025-08" db="UniProtKB">
        <authorList>
            <consortium name="Ensembl"/>
        </authorList>
    </citation>
    <scope>IDENTIFICATION</scope>
</reference>
<dbReference type="InterPro" id="IPR036936">
    <property type="entry name" value="CRIB_dom_sf"/>
</dbReference>
<dbReference type="Gene3D" id="3.90.810.10">
    <property type="entry name" value="CRIB domain"/>
    <property type="match status" value="1"/>
</dbReference>
<keyword evidence="3" id="KW-1185">Reference proteome</keyword>
<evidence type="ECO:0000313" key="3">
    <source>
        <dbReference type="Proteomes" id="UP000694680"/>
    </source>
</evidence>
<protein>
    <submittedName>
        <fullName evidence="2">Uncharacterized protein</fullName>
    </submittedName>
</protein>
<proteinExistence type="predicted"/>
<evidence type="ECO:0000256" key="1">
    <source>
        <dbReference type="SAM" id="MobiDB-lite"/>
    </source>
</evidence>